<dbReference type="AlphaFoldDB" id="A0AAD8Y1M1"/>
<evidence type="ECO:0000313" key="1">
    <source>
        <dbReference type="EMBL" id="KAK1737747.1"/>
    </source>
</evidence>
<dbReference type="Gene3D" id="3.40.630.70">
    <property type="entry name" value="Leucyl/phenylalanyl-tRNA-protein transferase, C-terminal domain"/>
    <property type="match status" value="1"/>
</dbReference>
<feature type="non-terminal residue" evidence="1">
    <location>
        <position position="1"/>
    </location>
</feature>
<protein>
    <submittedName>
        <fullName evidence="1">Uncharacterized protein</fullName>
    </submittedName>
</protein>
<sequence length="104" mass="11686">MVWIGFGPRLSKSFVNCMMRLSQTLLNRSMYTTSQQTISLVVSWDTIGSINTSLTGFTFELYAGSIHLAVLGKLLTSSGFTHWDLGTGFEYKQRLGAVRIEREE</sequence>
<name>A0AAD8Y1M1_9STRA</name>
<dbReference type="Proteomes" id="UP001224775">
    <property type="component" value="Unassembled WGS sequence"/>
</dbReference>
<dbReference type="PANTHER" id="PTHR30098:SF2">
    <property type="entry name" value="LEUCYL_PHENYLALANYL-TRNA--PROTEIN TRANSFERASE"/>
    <property type="match status" value="1"/>
</dbReference>
<proteinExistence type="predicted"/>
<accession>A0AAD8Y1M1</accession>
<dbReference type="GO" id="GO:0005737">
    <property type="term" value="C:cytoplasm"/>
    <property type="evidence" value="ECO:0007669"/>
    <property type="project" value="TreeGrafter"/>
</dbReference>
<evidence type="ECO:0000313" key="2">
    <source>
        <dbReference type="Proteomes" id="UP001224775"/>
    </source>
</evidence>
<dbReference type="InterPro" id="IPR042203">
    <property type="entry name" value="Leu/Phe-tRNA_Trfase_C"/>
</dbReference>
<gene>
    <name evidence="1" type="ORF">QTG54_011519</name>
</gene>
<dbReference type="PANTHER" id="PTHR30098">
    <property type="entry name" value="LEUCYL/PHENYLALANYL-TRNA--PROTEIN TRANSFERASE"/>
    <property type="match status" value="1"/>
</dbReference>
<comment type="caution">
    <text evidence="1">The sequence shown here is derived from an EMBL/GenBank/DDBJ whole genome shotgun (WGS) entry which is preliminary data.</text>
</comment>
<dbReference type="GO" id="GO:0008914">
    <property type="term" value="F:leucyl-tRNA--protein transferase activity"/>
    <property type="evidence" value="ECO:0007669"/>
    <property type="project" value="InterPro"/>
</dbReference>
<dbReference type="EMBL" id="JATAAI010000023">
    <property type="protein sequence ID" value="KAK1737747.1"/>
    <property type="molecule type" value="Genomic_DNA"/>
</dbReference>
<reference evidence="1" key="1">
    <citation type="submission" date="2023-06" db="EMBL/GenBank/DDBJ databases">
        <title>Survivors Of The Sea: Transcriptome response of Skeletonema marinoi to long-term dormancy.</title>
        <authorList>
            <person name="Pinder M.I.M."/>
            <person name="Kourtchenko O."/>
            <person name="Robertson E.K."/>
            <person name="Larsson T."/>
            <person name="Maumus F."/>
            <person name="Osuna-Cruz C.M."/>
            <person name="Vancaester E."/>
            <person name="Stenow R."/>
            <person name="Vandepoele K."/>
            <person name="Ploug H."/>
            <person name="Bruchert V."/>
            <person name="Godhe A."/>
            <person name="Topel M."/>
        </authorList>
    </citation>
    <scope>NUCLEOTIDE SEQUENCE</scope>
    <source>
        <strain evidence="1">R05AC</strain>
    </source>
</reference>
<dbReference type="GO" id="GO:0030163">
    <property type="term" value="P:protein catabolic process"/>
    <property type="evidence" value="ECO:0007669"/>
    <property type="project" value="InterPro"/>
</dbReference>
<organism evidence="1 2">
    <name type="scientific">Skeletonema marinoi</name>
    <dbReference type="NCBI Taxonomy" id="267567"/>
    <lineage>
        <taxon>Eukaryota</taxon>
        <taxon>Sar</taxon>
        <taxon>Stramenopiles</taxon>
        <taxon>Ochrophyta</taxon>
        <taxon>Bacillariophyta</taxon>
        <taxon>Coscinodiscophyceae</taxon>
        <taxon>Thalassiosirophycidae</taxon>
        <taxon>Thalassiosirales</taxon>
        <taxon>Skeletonemataceae</taxon>
        <taxon>Skeletonema</taxon>
        <taxon>Skeletonema marinoi-dohrnii complex</taxon>
    </lineage>
</organism>
<keyword evidence="2" id="KW-1185">Reference proteome</keyword>
<dbReference type="InterPro" id="IPR004616">
    <property type="entry name" value="Leu/Phe-tRNA_Trfase"/>
</dbReference>